<organism evidence="2 3">
    <name type="scientific">Anopheles maculatus</name>
    <dbReference type="NCBI Taxonomy" id="74869"/>
    <lineage>
        <taxon>Eukaryota</taxon>
        <taxon>Metazoa</taxon>
        <taxon>Ecdysozoa</taxon>
        <taxon>Arthropoda</taxon>
        <taxon>Hexapoda</taxon>
        <taxon>Insecta</taxon>
        <taxon>Pterygota</taxon>
        <taxon>Neoptera</taxon>
        <taxon>Endopterygota</taxon>
        <taxon>Diptera</taxon>
        <taxon>Nematocera</taxon>
        <taxon>Culicoidea</taxon>
        <taxon>Culicidae</taxon>
        <taxon>Anophelinae</taxon>
        <taxon>Anopheles</taxon>
        <taxon>Anopheles maculatus group</taxon>
    </lineage>
</organism>
<keyword evidence="3" id="KW-1185">Reference proteome</keyword>
<feature type="compositionally biased region" description="Low complexity" evidence="1">
    <location>
        <begin position="40"/>
        <end position="53"/>
    </location>
</feature>
<reference evidence="3" key="1">
    <citation type="submission" date="2013-09" db="EMBL/GenBank/DDBJ databases">
        <title>The Genome Sequence of Anopheles maculatus species B.</title>
        <authorList>
            <consortium name="The Broad Institute Genomics Platform"/>
            <person name="Neafsey D.E."/>
            <person name="Besansky N."/>
            <person name="Howell P."/>
            <person name="Walton C."/>
            <person name="Young S.K."/>
            <person name="Zeng Q."/>
            <person name="Gargeya S."/>
            <person name="Fitzgerald M."/>
            <person name="Haas B."/>
            <person name="Abouelleil A."/>
            <person name="Allen A.W."/>
            <person name="Alvarado L."/>
            <person name="Arachchi H.M."/>
            <person name="Berlin A.M."/>
            <person name="Chapman S.B."/>
            <person name="Gainer-Dewar J."/>
            <person name="Goldberg J."/>
            <person name="Griggs A."/>
            <person name="Gujja S."/>
            <person name="Hansen M."/>
            <person name="Howarth C."/>
            <person name="Imamovic A."/>
            <person name="Ireland A."/>
            <person name="Larimer J."/>
            <person name="McCowan C."/>
            <person name="Murphy C."/>
            <person name="Pearson M."/>
            <person name="Poon T.W."/>
            <person name="Priest M."/>
            <person name="Roberts A."/>
            <person name="Saif S."/>
            <person name="Shea T."/>
            <person name="Sisk P."/>
            <person name="Sykes S."/>
            <person name="Wortman J."/>
            <person name="Nusbaum C."/>
            <person name="Birren B."/>
        </authorList>
    </citation>
    <scope>NUCLEOTIDE SEQUENCE [LARGE SCALE GENOMIC DNA]</scope>
    <source>
        <strain evidence="3">maculatus3</strain>
    </source>
</reference>
<feature type="region of interest" description="Disordered" evidence="1">
    <location>
        <begin position="27"/>
        <end position="127"/>
    </location>
</feature>
<evidence type="ECO:0000256" key="1">
    <source>
        <dbReference type="SAM" id="MobiDB-lite"/>
    </source>
</evidence>
<feature type="compositionally biased region" description="Polar residues" evidence="1">
    <location>
        <begin position="62"/>
        <end position="79"/>
    </location>
</feature>
<dbReference type="VEuPathDB" id="VectorBase:AMAM017759"/>
<dbReference type="EnsemblMetazoa" id="AMAM017759-RA">
    <property type="protein sequence ID" value="AMAM017759-PA"/>
    <property type="gene ID" value="AMAM017759"/>
</dbReference>
<accession>A0A182T1J3</accession>
<feature type="compositionally biased region" description="Basic residues" evidence="1">
    <location>
        <begin position="110"/>
        <end position="120"/>
    </location>
</feature>
<name>A0A182T1J3_9DIPT</name>
<protein>
    <submittedName>
        <fullName evidence="2">Uncharacterized protein</fullName>
    </submittedName>
</protein>
<feature type="region of interest" description="Disordered" evidence="1">
    <location>
        <begin position="211"/>
        <end position="260"/>
    </location>
</feature>
<evidence type="ECO:0000313" key="2">
    <source>
        <dbReference type="EnsemblMetazoa" id="AMAM017759-PA"/>
    </source>
</evidence>
<sequence length="306" mass="31258">MLAMRRESEPIYGSVSATSNLNLLHHHAHHHHHSHHHQQLHSPSGHSHPSNGAGTAGPEPSPSTRPSANGTLGESSTVGVGSDHTVEQGGVYQGHSHLAPQQQSQDHLPALHHHHHHSHRTSLSPVTSVSFGHAGFASLCNGSSTGGLYPGFNSFALNAANGSSLPTGRSTHPAASSLDEYVDILQVQQLLLENSSSAAASASSSTVASITTASSTSTTATTTTTTSSSSASIPTSVPSSSSSLSHHLPPTTASTASFFSPTSAPSTSSSAAFNAKNRPKVNLQKAAEFSAASANQLQGSLAVAII</sequence>
<feature type="compositionally biased region" description="Basic residues" evidence="1">
    <location>
        <begin position="27"/>
        <end position="39"/>
    </location>
</feature>
<dbReference type="Proteomes" id="UP000075901">
    <property type="component" value="Unassembled WGS sequence"/>
</dbReference>
<proteinExistence type="predicted"/>
<evidence type="ECO:0000313" key="3">
    <source>
        <dbReference type="Proteomes" id="UP000075901"/>
    </source>
</evidence>
<dbReference type="AlphaFoldDB" id="A0A182T1J3"/>
<reference evidence="2" key="2">
    <citation type="submission" date="2020-05" db="UniProtKB">
        <authorList>
            <consortium name="EnsemblMetazoa"/>
        </authorList>
    </citation>
    <scope>IDENTIFICATION</scope>
    <source>
        <strain evidence="2">maculatus3</strain>
    </source>
</reference>